<proteinExistence type="predicted"/>
<keyword evidence="3" id="KW-1185">Reference proteome</keyword>
<feature type="compositionally biased region" description="Low complexity" evidence="1">
    <location>
        <begin position="171"/>
        <end position="182"/>
    </location>
</feature>
<sequence length="508" mass="55194">MDDYSGSALNTPMKKIRNLTIHSPMLTSPIRYPSMSDFPIDCDPINESMVEKGYSQTLSNAVLRELDTRAQEISSNVTVGSSTSKPMLVNRKRYSGIHKPLFSKMDSITSHYAAARQSDPTTQDISSSATKKRRTLNGPEDIFLASQEDPSPTRRKTHIKAGAPNGDAIANPSRPNPRNLSNDVFSARLQPLKLNVPLAASNPSKSALVSPTISSTRLLSSPIKTPGISPSKGSMNLHGLLLNDTIFAKPEGPVRIRQLSLQMAGVKPPEGGIPSLSRKTSSSELQRTRFGFDLQKKPSVDGLNRHYSVNGLQASSSVNSLQKKPSAGNLQKKPSIPSLQKKPFIPSLQKKPSIPSLDKKTSVSNLQKKKSIPSFKNTPKDSYVPSQICSGTFSSLLKGQKLPSHSNLAPDRLRDTSMLCESSSRPSSRNFMTSSGHATPSSSQFQSRGTKSNVTIPKPFSLYSKPTISSSQKTFGSQNSLNSAMSNASLLASQRSSNRFQKFKSRFS</sequence>
<feature type="region of interest" description="Disordered" evidence="1">
    <location>
        <begin position="265"/>
        <end position="297"/>
    </location>
</feature>
<dbReference type="OrthoDB" id="4024111at2759"/>
<feature type="compositionally biased region" description="Polar residues" evidence="1">
    <location>
        <begin position="419"/>
        <end position="455"/>
    </location>
</feature>
<feature type="region of interest" description="Disordered" evidence="1">
    <location>
        <begin position="314"/>
        <end position="382"/>
    </location>
</feature>
<comment type="caution">
    <text evidence="2">The sequence shown here is derived from an EMBL/GenBank/DDBJ whole genome shotgun (WGS) entry which is preliminary data.</text>
</comment>
<reference evidence="2 3" key="1">
    <citation type="submission" date="2016-05" db="EMBL/GenBank/DDBJ databases">
        <title>Comparative genomics of biotechnologically important yeasts.</title>
        <authorList>
            <consortium name="DOE Joint Genome Institute"/>
            <person name="Riley R."/>
            <person name="Haridas S."/>
            <person name="Wolfe K.H."/>
            <person name="Lopes M.R."/>
            <person name="Hittinger C.T."/>
            <person name="Goker M."/>
            <person name="Salamov A."/>
            <person name="Wisecaver J."/>
            <person name="Long T.M."/>
            <person name="Aerts A.L."/>
            <person name="Barry K."/>
            <person name="Choi C."/>
            <person name="Clum A."/>
            <person name="Coughlan A.Y."/>
            <person name="Deshpande S."/>
            <person name="Douglass A.P."/>
            <person name="Hanson S.J."/>
            <person name="Klenk H.-P."/>
            <person name="LaButti K."/>
            <person name="Lapidus A."/>
            <person name="Lindquist E."/>
            <person name="Lipzen A."/>
            <person name="Meier-kolthoff J.P."/>
            <person name="Ohm R.A."/>
            <person name="Otillar R.P."/>
            <person name="Pangilinan J."/>
            <person name="Peng Y."/>
            <person name="Rokas A."/>
            <person name="Rosa C.A."/>
            <person name="Scheuner C."/>
            <person name="Sibirny A.A."/>
            <person name="Slot J.C."/>
            <person name="Stielow J.B."/>
            <person name="Sun H."/>
            <person name="Kurtzman C.P."/>
            <person name="Blackwell M."/>
            <person name="Grigoriev I.V."/>
            <person name="Jeffries T.W."/>
        </authorList>
    </citation>
    <scope>NUCLEOTIDE SEQUENCE [LARGE SCALE GENOMIC DNA]</scope>
    <source>
        <strain evidence="2 3">NRRL YB-4993</strain>
    </source>
</reference>
<name>A0A1A0H7J3_9ASCO</name>
<protein>
    <submittedName>
        <fullName evidence="2">Uncharacterized protein</fullName>
    </submittedName>
</protein>
<feature type="region of interest" description="Disordered" evidence="1">
    <location>
        <begin position="400"/>
        <end position="480"/>
    </location>
</feature>
<dbReference type="STRING" id="869754.A0A1A0H7J3"/>
<feature type="compositionally biased region" description="Polar residues" evidence="1">
    <location>
        <begin position="314"/>
        <end position="323"/>
    </location>
</feature>
<gene>
    <name evidence="2" type="ORF">METBIDRAFT_32994</name>
</gene>
<feature type="compositionally biased region" description="Polar residues" evidence="1">
    <location>
        <begin position="464"/>
        <end position="476"/>
    </location>
</feature>
<dbReference type="RefSeq" id="XP_018710521.1">
    <property type="nucleotide sequence ID" value="XM_018856186.1"/>
</dbReference>
<feature type="compositionally biased region" description="Polar residues" evidence="1">
    <location>
        <begin position="118"/>
        <end position="129"/>
    </location>
</feature>
<accession>A0A1A0H7J3</accession>
<dbReference type="AlphaFoldDB" id="A0A1A0H7J3"/>
<evidence type="ECO:0000313" key="2">
    <source>
        <dbReference type="EMBL" id="OBA19996.1"/>
    </source>
</evidence>
<dbReference type="GeneID" id="30029162"/>
<evidence type="ECO:0000313" key="3">
    <source>
        <dbReference type="Proteomes" id="UP000092555"/>
    </source>
</evidence>
<feature type="region of interest" description="Disordered" evidence="1">
    <location>
        <begin position="114"/>
        <end position="182"/>
    </location>
</feature>
<dbReference type="Proteomes" id="UP000092555">
    <property type="component" value="Unassembled WGS sequence"/>
</dbReference>
<organism evidence="2 3">
    <name type="scientific">Metschnikowia bicuspidata var. bicuspidata NRRL YB-4993</name>
    <dbReference type="NCBI Taxonomy" id="869754"/>
    <lineage>
        <taxon>Eukaryota</taxon>
        <taxon>Fungi</taxon>
        <taxon>Dikarya</taxon>
        <taxon>Ascomycota</taxon>
        <taxon>Saccharomycotina</taxon>
        <taxon>Pichiomycetes</taxon>
        <taxon>Metschnikowiaceae</taxon>
        <taxon>Metschnikowia</taxon>
    </lineage>
</organism>
<evidence type="ECO:0000256" key="1">
    <source>
        <dbReference type="SAM" id="MobiDB-lite"/>
    </source>
</evidence>
<dbReference type="EMBL" id="LXTC01000005">
    <property type="protein sequence ID" value="OBA19996.1"/>
    <property type="molecule type" value="Genomic_DNA"/>
</dbReference>